<dbReference type="PANTHER" id="PTHR46037">
    <property type="entry name" value="PROTEIN ENHANCER OF SEVENLESS 2B"/>
    <property type="match status" value="1"/>
</dbReference>
<evidence type="ECO:0000256" key="5">
    <source>
        <dbReference type="PROSITE-ProRule" id="PRU00192"/>
    </source>
</evidence>
<dbReference type="Gene3D" id="3.30.505.10">
    <property type="entry name" value="SH2 domain"/>
    <property type="match status" value="1"/>
</dbReference>
<reference evidence="9 10" key="1">
    <citation type="journal article" date="2013" name="Science">
        <title>Genomic diversity and evolution of the head crest in the rock pigeon.</title>
        <authorList>
            <person name="Shapiro M.D."/>
            <person name="Kronenberg Z."/>
            <person name="Li C."/>
            <person name="Domyan E.T."/>
            <person name="Pan H."/>
            <person name="Campbell M."/>
            <person name="Tan H."/>
            <person name="Huff C.D."/>
            <person name="Hu H."/>
            <person name="Vickrey A.I."/>
            <person name="Nielsen S.C."/>
            <person name="Stringham S.A."/>
            <person name="Hu H."/>
            <person name="Willerslev E."/>
            <person name="Gilbert M.T."/>
            <person name="Yandell M."/>
            <person name="Zhang G."/>
            <person name="Wang J."/>
        </authorList>
    </citation>
    <scope>NUCLEOTIDE SEQUENCE [LARGE SCALE GENOMIC DNA]</scope>
    <source>
        <tissue evidence="9">Blood</tissue>
    </source>
</reference>
<dbReference type="SUPFAM" id="SSF55550">
    <property type="entry name" value="SH2 domain"/>
    <property type="match status" value="1"/>
</dbReference>
<keyword evidence="9" id="KW-0808">Transferase</keyword>
<dbReference type="FunFam" id="3.30.505.10:FF:000001">
    <property type="entry name" value="Tyrosine-protein kinase"/>
    <property type="match status" value="1"/>
</dbReference>
<dbReference type="EMBL" id="AKCR02000047">
    <property type="protein sequence ID" value="PKK23818.1"/>
    <property type="molecule type" value="Genomic_DNA"/>
</dbReference>
<dbReference type="InterPro" id="IPR036860">
    <property type="entry name" value="SH2_dom_sf"/>
</dbReference>
<dbReference type="STRING" id="8932.A0A2I0M2A8"/>
<dbReference type="PROSITE" id="PS50002">
    <property type="entry name" value="SH3"/>
    <property type="match status" value="1"/>
</dbReference>
<organism evidence="9 10">
    <name type="scientific">Columba livia</name>
    <name type="common">Rock dove</name>
    <dbReference type="NCBI Taxonomy" id="8932"/>
    <lineage>
        <taxon>Eukaryota</taxon>
        <taxon>Metazoa</taxon>
        <taxon>Chordata</taxon>
        <taxon>Craniata</taxon>
        <taxon>Vertebrata</taxon>
        <taxon>Euteleostomi</taxon>
        <taxon>Archelosauria</taxon>
        <taxon>Archosauria</taxon>
        <taxon>Dinosauria</taxon>
        <taxon>Saurischia</taxon>
        <taxon>Theropoda</taxon>
        <taxon>Coelurosauria</taxon>
        <taxon>Aves</taxon>
        <taxon>Neognathae</taxon>
        <taxon>Neoaves</taxon>
        <taxon>Columbimorphae</taxon>
        <taxon>Columbiformes</taxon>
        <taxon>Columbidae</taxon>
        <taxon>Columba</taxon>
    </lineage>
</organism>
<dbReference type="CDD" id="cd12008">
    <property type="entry name" value="SH3_Src"/>
    <property type="match status" value="1"/>
</dbReference>
<comment type="caution">
    <text evidence="9">The sequence shown here is derived from an EMBL/GenBank/DDBJ whole genome shotgun (WGS) entry which is preliminary data.</text>
</comment>
<accession>A0A2I0M2A8</accession>
<keyword evidence="2" id="KW-0449">Lipoprotein</keyword>
<evidence type="ECO:0000259" key="7">
    <source>
        <dbReference type="PROSITE" id="PS50001"/>
    </source>
</evidence>
<gene>
    <name evidence="9" type="primary">SRC</name>
    <name evidence="9" type="ORF">A306_00008948</name>
</gene>
<sequence>MGSSKSKPKDASQRRRSLEPTDNTHHGGYPASQTPSKAAAPDTHRTPSRSFGTMAAESKLFGGFNTSDTVTSPQRAGALAGGVTTFVALYDYESRTETDLSFKKGERLQIVNNTEGDWWLAHSLTTGQTGYIPSNYVAPSDSIQAEEWYFGKITRRESERLLLNPENPRGTFLVRESETTKGAYCLSVSDFDNAKGLNVKHYKIRKLDNGGFYITSPPQFNSLQQPAGGLLLQTRRWLVPPSHQCLSHVQAPDPRPGQGRLGDPPGIAAAGGQAGAGLLRRGVDGDLEWHHAGGDQDAEAWHHVPGGLPAGGPGHEEAPA</sequence>
<feature type="region of interest" description="Disordered" evidence="6">
    <location>
        <begin position="287"/>
        <end position="320"/>
    </location>
</feature>
<dbReference type="PROSITE" id="PS50001">
    <property type="entry name" value="SH2"/>
    <property type="match status" value="1"/>
</dbReference>
<evidence type="ECO:0000256" key="3">
    <source>
        <dbReference type="ARBA" id="ARBA00022999"/>
    </source>
</evidence>
<name>A0A2I0M2A8_COLLI</name>
<feature type="compositionally biased region" description="Basic and acidic residues" evidence="6">
    <location>
        <begin position="7"/>
        <end position="25"/>
    </location>
</feature>
<dbReference type="FunFam" id="2.30.30.40:FF:000083">
    <property type="entry name" value="Tyrosine-protein kinase"/>
    <property type="match status" value="1"/>
</dbReference>
<evidence type="ECO:0000256" key="4">
    <source>
        <dbReference type="PROSITE-ProRule" id="PRU00191"/>
    </source>
</evidence>
<keyword evidence="3 4" id="KW-0727">SH2 domain</keyword>
<dbReference type="Proteomes" id="UP000053872">
    <property type="component" value="Unassembled WGS sequence"/>
</dbReference>
<evidence type="ECO:0000256" key="2">
    <source>
        <dbReference type="ARBA" id="ARBA00022707"/>
    </source>
</evidence>
<dbReference type="InterPro" id="IPR001452">
    <property type="entry name" value="SH3_domain"/>
</dbReference>
<feature type="region of interest" description="Disordered" evidence="6">
    <location>
        <begin position="245"/>
        <end position="272"/>
    </location>
</feature>
<dbReference type="AlphaFoldDB" id="A0A2I0M2A8"/>
<keyword evidence="2" id="KW-0519">Myristate</keyword>
<feature type="region of interest" description="Disordered" evidence="6">
    <location>
        <begin position="1"/>
        <end position="50"/>
    </location>
</feature>
<dbReference type="InterPro" id="IPR036028">
    <property type="entry name" value="SH3-like_dom_sf"/>
</dbReference>
<dbReference type="PRINTS" id="PR00401">
    <property type="entry name" value="SH2DOMAIN"/>
</dbReference>
<dbReference type="Pfam" id="PF00017">
    <property type="entry name" value="SH2"/>
    <property type="match status" value="1"/>
</dbReference>
<dbReference type="PRINTS" id="PR00452">
    <property type="entry name" value="SH3DOMAIN"/>
</dbReference>
<keyword evidence="9" id="KW-0418">Kinase</keyword>
<keyword evidence="9" id="KW-0675">Receptor</keyword>
<dbReference type="InterPro" id="IPR043539">
    <property type="entry name" value="Grb2-like"/>
</dbReference>
<evidence type="ECO:0000256" key="6">
    <source>
        <dbReference type="SAM" id="MobiDB-lite"/>
    </source>
</evidence>
<dbReference type="SMART" id="SM00326">
    <property type="entry name" value="SH3"/>
    <property type="match status" value="1"/>
</dbReference>
<dbReference type="InterPro" id="IPR000980">
    <property type="entry name" value="SH2"/>
</dbReference>
<evidence type="ECO:0000313" key="9">
    <source>
        <dbReference type="EMBL" id="PKK23818.1"/>
    </source>
</evidence>
<dbReference type="SMART" id="SM00252">
    <property type="entry name" value="SH2"/>
    <property type="match status" value="1"/>
</dbReference>
<dbReference type="SUPFAM" id="SSF50044">
    <property type="entry name" value="SH3-domain"/>
    <property type="match status" value="1"/>
</dbReference>
<protein>
    <submittedName>
        <fullName evidence="9">SRC proto-oncogene, non-receptor tyrosine kinase</fullName>
    </submittedName>
</protein>
<dbReference type="Pfam" id="PF00018">
    <property type="entry name" value="SH3_1"/>
    <property type="match status" value="1"/>
</dbReference>
<feature type="domain" description="SH3" evidence="8">
    <location>
        <begin position="81"/>
        <end position="142"/>
    </location>
</feature>
<dbReference type="InParanoid" id="A0A2I0M2A8"/>
<feature type="domain" description="SH2" evidence="7">
    <location>
        <begin position="148"/>
        <end position="225"/>
    </location>
</feature>
<evidence type="ECO:0000256" key="1">
    <source>
        <dbReference type="ARBA" id="ARBA00022443"/>
    </source>
</evidence>
<dbReference type="GO" id="GO:0004713">
    <property type="term" value="F:protein tyrosine kinase activity"/>
    <property type="evidence" value="ECO:0007669"/>
    <property type="project" value="UniProtKB-ARBA"/>
</dbReference>
<keyword evidence="1 5" id="KW-0728">SH3 domain</keyword>
<keyword evidence="10" id="KW-1185">Reference proteome</keyword>
<dbReference type="Gene3D" id="2.30.30.40">
    <property type="entry name" value="SH3 Domains"/>
    <property type="match status" value="1"/>
</dbReference>
<feature type="compositionally biased region" description="Basic and acidic residues" evidence="6">
    <location>
        <begin position="287"/>
        <end position="302"/>
    </location>
</feature>
<evidence type="ECO:0000259" key="8">
    <source>
        <dbReference type="PROSITE" id="PS50002"/>
    </source>
</evidence>
<proteinExistence type="predicted"/>
<evidence type="ECO:0000313" key="10">
    <source>
        <dbReference type="Proteomes" id="UP000053872"/>
    </source>
</evidence>